<dbReference type="PANTHER" id="PTHR48086:SF3">
    <property type="entry name" value="SODIUM_PROLINE SYMPORTER"/>
    <property type="match status" value="1"/>
</dbReference>
<keyword evidence="9" id="KW-0406">Ion transport</keyword>
<dbReference type="InterPro" id="IPR038377">
    <property type="entry name" value="Na/Glc_symporter_sf"/>
</dbReference>
<evidence type="ECO:0000256" key="5">
    <source>
        <dbReference type="ARBA" id="ARBA00022692"/>
    </source>
</evidence>
<feature type="transmembrane region" description="Helical" evidence="14">
    <location>
        <begin position="50"/>
        <end position="73"/>
    </location>
</feature>
<evidence type="ECO:0000256" key="14">
    <source>
        <dbReference type="SAM" id="Phobius"/>
    </source>
</evidence>
<evidence type="ECO:0000256" key="11">
    <source>
        <dbReference type="ARBA" id="ARBA00023201"/>
    </source>
</evidence>
<dbReference type="CDD" id="cd10322">
    <property type="entry name" value="SLC5sbd"/>
    <property type="match status" value="1"/>
</dbReference>
<evidence type="ECO:0000256" key="2">
    <source>
        <dbReference type="ARBA" id="ARBA00006434"/>
    </source>
</evidence>
<feature type="transmembrane region" description="Helical" evidence="14">
    <location>
        <begin position="418"/>
        <end position="436"/>
    </location>
</feature>
<feature type="transmembrane region" description="Helical" evidence="14">
    <location>
        <begin position="6"/>
        <end position="29"/>
    </location>
</feature>
<evidence type="ECO:0000256" key="1">
    <source>
        <dbReference type="ARBA" id="ARBA00004651"/>
    </source>
</evidence>
<comment type="subcellular location">
    <subcellularLocation>
        <location evidence="1">Cell membrane</location>
        <topology evidence="1">Multi-pass membrane protein</topology>
    </subcellularLocation>
</comment>
<dbReference type="EMBL" id="JBHUKR010000006">
    <property type="protein sequence ID" value="MFD2417212.1"/>
    <property type="molecule type" value="Genomic_DNA"/>
</dbReference>
<sequence length="483" mass="50449">MPKSTGVTVSILLAGILVILAGIAISLYYGKRAKSAADWLSARESLPLPVVVITQFAAAAGGGVLVAHVGIAYAKGWAVFVYELCVCAGFVLLALLAKWLRANGFSTLPDVLARLYGNDRTLATLAGLAALFLPFGWVCTQFSAFASLFGQVTGYPKAVLVAVILIGSVAFVLPGGLTSVAWTDFFFGIVKIVLALGLAGYCVHLAGGWHSIVTRVPAGFTDPSSMGRAGQEQIWLWIAAIIPSTLSNQIYFQRVFATKKLGHARLGLVLAGATLLISGVYALLIGLSVRAMKPGLSPESAAGWLLTQLPPAVLIVFGAFMVAMIVSVSGAALQSSVTSVVGDLKEKVFRREGTDRSNVSLSRKITVLLALCAGVVSLFFPSVLAWMVAIYAYSASVLTVPIFVGYALAKRYPLTPRVAITAMVAGLGGCAAANIAGTTVPYVVYGLAASFCGLIVAFLIERPRHATGPQPVVIPAASNVKEN</sequence>
<dbReference type="PROSITE" id="PS50283">
    <property type="entry name" value="NA_SOLUT_SYMP_3"/>
    <property type="match status" value="1"/>
</dbReference>
<feature type="transmembrane region" description="Helical" evidence="14">
    <location>
        <begin position="79"/>
        <end position="100"/>
    </location>
</feature>
<protein>
    <submittedName>
        <fullName evidence="15">Sodium:solute symporter</fullName>
    </submittedName>
</protein>
<dbReference type="PANTHER" id="PTHR48086">
    <property type="entry name" value="SODIUM/PROLINE SYMPORTER-RELATED"/>
    <property type="match status" value="1"/>
</dbReference>
<comment type="catalytic activity">
    <reaction evidence="12">
        <text>L-proline(in) + Na(+)(in) = L-proline(out) + Na(+)(out)</text>
        <dbReference type="Rhea" id="RHEA:28967"/>
        <dbReference type="ChEBI" id="CHEBI:29101"/>
        <dbReference type="ChEBI" id="CHEBI:60039"/>
    </reaction>
</comment>
<keyword evidence="4" id="KW-1003">Cell membrane</keyword>
<keyword evidence="16" id="KW-1185">Reference proteome</keyword>
<keyword evidence="8" id="KW-0915">Sodium</keyword>
<evidence type="ECO:0000256" key="3">
    <source>
        <dbReference type="ARBA" id="ARBA00022448"/>
    </source>
</evidence>
<evidence type="ECO:0000256" key="12">
    <source>
        <dbReference type="ARBA" id="ARBA00033708"/>
    </source>
</evidence>
<dbReference type="RefSeq" id="WP_378264705.1">
    <property type="nucleotide sequence ID" value="NZ_JBHUKR010000006.1"/>
</dbReference>
<dbReference type="Proteomes" id="UP001597417">
    <property type="component" value="Unassembled WGS sequence"/>
</dbReference>
<keyword evidence="11" id="KW-0739">Sodium transport</keyword>
<evidence type="ECO:0000256" key="6">
    <source>
        <dbReference type="ARBA" id="ARBA00022847"/>
    </source>
</evidence>
<keyword evidence="10 14" id="KW-0472">Membrane</keyword>
<name>A0ABW5FTP7_9PSEU</name>
<gene>
    <name evidence="15" type="ORF">ACFSXZ_12840</name>
</gene>
<feature type="transmembrane region" description="Helical" evidence="14">
    <location>
        <begin position="264"/>
        <end position="292"/>
    </location>
</feature>
<evidence type="ECO:0000313" key="15">
    <source>
        <dbReference type="EMBL" id="MFD2417212.1"/>
    </source>
</evidence>
<evidence type="ECO:0000256" key="10">
    <source>
        <dbReference type="ARBA" id="ARBA00023136"/>
    </source>
</evidence>
<dbReference type="InterPro" id="IPR001734">
    <property type="entry name" value="Na/solute_symporter"/>
</dbReference>
<dbReference type="Gene3D" id="1.20.1730.10">
    <property type="entry name" value="Sodium/glucose cotransporter"/>
    <property type="match status" value="1"/>
</dbReference>
<evidence type="ECO:0000256" key="13">
    <source>
        <dbReference type="RuleBase" id="RU362091"/>
    </source>
</evidence>
<keyword evidence="5 14" id="KW-0812">Transmembrane</keyword>
<feature type="transmembrane region" description="Helical" evidence="14">
    <location>
        <begin position="121"/>
        <end position="149"/>
    </location>
</feature>
<evidence type="ECO:0000256" key="4">
    <source>
        <dbReference type="ARBA" id="ARBA00022475"/>
    </source>
</evidence>
<evidence type="ECO:0000313" key="16">
    <source>
        <dbReference type="Proteomes" id="UP001597417"/>
    </source>
</evidence>
<feature type="transmembrane region" description="Helical" evidence="14">
    <location>
        <begin position="390"/>
        <end position="409"/>
    </location>
</feature>
<feature type="transmembrane region" description="Helical" evidence="14">
    <location>
        <begin position="442"/>
        <end position="460"/>
    </location>
</feature>
<feature type="transmembrane region" description="Helical" evidence="14">
    <location>
        <begin position="155"/>
        <end position="173"/>
    </location>
</feature>
<feature type="transmembrane region" description="Helical" evidence="14">
    <location>
        <begin position="312"/>
        <end position="344"/>
    </location>
</feature>
<evidence type="ECO:0000256" key="9">
    <source>
        <dbReference type="ARBA" id="ARBA00023065"/>
    </source>
</evidence>
<comment type="caution">
    <text evidence="15">The sequence shown here is derived from an EMBL/GenBank/DDBJ whole genome shotgun (WGS) entry which is preliminary data.</text>
</comment>
<organism evidence="15 16">
    <name type="scientific">Amycolatopsis pigmentata</name>
    <dbReference type="NCBI Taxonomy" id="450801"/>
    <lineage>
        <taxon>Bacteria</taxon>
        <taxon>Bacillati</taxon>
        <taxon>Actinomycetota</taxon>
        <taxon>Actinomycetes</taxon>
        <taxon>Pseudonocardiales</taxon>
        <taxon>Pseudonocardiaceae</taxon>
        <taxon>Amycolatopsis</taxon>
    </lineage>
</organism>
<feature type="transmembrane region" description="Helical" evidence="14">
    <location>
        <begin position="185"/>
        <end position="207"/>
    </location>
</feature>
<comment type="similarity">
    <text evidence="2 13">Belongs to the sodium:solute symporter (SSF) (TC 2.A.21) family.</text>
</comment>
<feature type="transmembrane region" description="Helical" evidence="14">
    <location>
        <begin position="365"/>
        <end position="384"/>
    </location>
</feature>
<proteinExistence type="inferred from homology"/>
<reference evidence="16" key="1">
    <citation type="journal article" date="2019" name="Int. J. Syst. Evol. Microbiol.">
        <title>The Global Catalogue of Microorganisms (GCM) 10K type strain sequencing project: providing services to taxonomists for standard genome sequencing and annotation.</title>
        <authorList>
            <consortium name="The Broad Institute Genomics Platform"/>
            <consortium name="The Broad Institute Genome Sequencing Center for Infectious Disease"/>
            <person name="Wu L."/>
            <person name="Ma J."/>
        </authorList>
    </citation>
    <scope>NUCLEOTIDE SEQUENCE [LARGE SCALE GENOMIC DNA]</scope>
    <source>
        <strain evidence="16">CGMCC 4.7645</strain>
    </source>
</reference>
<accession>A0ABW5FTP7</accession>
<dbReference type="Pfam" id="PF00474">
    <property type="entry name" value="SSF"/>
    <property type="match status" value="1"/>
</dbReference>
<keyword evidence="7 14" id="KW-1133">Transmembrane helix</keyword>
<dbReference type="InterPro" id="IPR050277">
    <property type="entry name" value="Sodium:Solute_Symporter"/>
</dbReference>
<evidence type="ECO:0000256" key="7">
    <source>
        <dbReference type="ARBA" id="ARBA00022989"/>
    </source>
</evidence>
<evidence type="ECO:0000256" key="8">
    <source>
        <dbReference type="ARBA" id="ARBA00023053"/>
    </source>
</evidence>
<keyword evidence="3" id="KW-0813">Transport</keyword>
<keyword evidence="6" id="KW-0769">Symport</keyword>